<evidence type="ECO:0000256" key="1">
    <source>
        <dbReference type="SAM" id="MobiDB-lite"/>
    </source>
</evidence>
<sequence length="90" mass="9693">MSEIDAEISRLQEARAALVAIGSTGTVAGTATRRRGRPKGSTNGAKAAAPSAPRRKRNLSPEGRKRIQEAMKRRWDAHRDGKGKSAKATR</sequence>
<gene>
    <name evidence="2" type="ORF">ACFQBQ_03905</name>
</gene>
<feature type="region of interest" description="Disordered" evidence="1">
    <location>
        <begin position="23"/>
        <end position="90"/>
    </location>
</feature>
<keyword evidence="3" id="KW-1185">Reference proteome</keyword>
<dbReference type="Proteomes" id="UP001596391">
    <property type="component" value="Unassembled WGS sequence"/>
</dbReference>
<evidence type="ECO:0000313" key="3">
    <source>
        <dbReference type="Proteomes" id="UP001596391"/>
    </source>
</evidence>
<accession>A0ABW1Z6H8</accession>
<evidence type="ECO:0000313" key="2">
    <source>
        <dbReference type="EMBL" id="MFC6644749.1"/>
    </source>
</evidence>
<name>A0ABW1Z6H8_9BACT</name>
<reference evidence="3" key="1">
    <citation type="journal article" date="2019" name="Int. J. Syst. Evol. Microbiol.">
        <title>The Global Catalogue of Microorganisms (GCM) 10K type strain sequencing project: providing services to taxonomists for standard genome sequencing and annotation.</title>
        <authorList>
            <consortium name="The Broad Institute Genomics Platform"/>
            <consortium name="The Broad Institute Genome Sequencing Center for Infectious Disease"/>
            <person name="Wu L."/>
            <person name="Ma J."/>
        </authorList>
    </citation>
    <scope>NUCLEOTIDE SEQUENCE [LARGE SCALE GENOMIC DNA]</scope>
    <source>
        <strain evidence="3">CGMCC 1.16026</strain>
    </source>
</reference>
<dbReference type="RefSeq" id="WP_317890661.1">
    <property type="nucleotide sequence ID" value="NZ_JAGSYD010000006.1"/>
</dbReference>
<proteinExistence type="predicted"/>
<comment type="caution">
    <text evidence="2">The sequence shown here is derived from an EMBL/GenBank/DDBJ whole genome shotgun (WGS) entry which is preliminary data.</text>
</comment>
<dbReference type="EMBL" id="JBHSWI010000001">
    <property type="protein sequence ID" value="MFC6644749.1"/>
    <property type="molecule type" value="Genomic_DNA"/>
</dbReference>
<protein>
    <submittedName>
        <fullName evidence="2">Uncharacterized protein</fullName>
    </submittedName>
</protein>
<organism evidence="2 3">
    <name type="scientific">Granulicella cerasi</name>
    <dbReference type="NCBI Taxonomy" id="741063"/>
    <lineage>
        <taxon>Bacteria</taxon>
        <taxon>Pseudomonadati</taxon>
        <taxon>Acidobacteriota</taxon>
        <taxon>Terriglobia</taxon>
        <taxon>Terriglobales</taxon>
        <taxon>Acidobacteriaceae</taxon>
        <taxon>Granulicella</taxon>
    </lineage>
</organism>
<feature type="compositionally biased region" description="Basic and acidic residues" evidence="1">
    <location>
        <begin position="62"/>
        <end position="83"/>
    </location>
</feature>